<dbReference type="Gene3D" id="2.130.10.10">
    <property type="entry name" value="YVTN repeat-like/Quinoprotein amine dehydrogenase"/>
    <property type="match status" value="1"/>
</dbReference>
<sequence>MGDLNDEEYEEAWFDDSLTRYDKLIMVEVDNPLYQITLSGPDSICALSKRNGRQGSLIQELTLPGKLGLDRDADTDSNRPTKDRDLKINSGIYLDIETTQESIILVFSILVEQSQRKIFASKKGLDGVTVLRFNPEGKDKIVADTTLNVPLSNPSLDLTHGLLALSKSSLHPSFILDVETNGELAATLSVPSGRNWTSREDTETIPVFMTSFEIGICEEMTGRIQIYDLRADPTKSVSSVEGNKLGNWAFGAARRTVPFEDYYSFPKITRLSDHGLLEIFDLRSVTRPVSSSNLGIVKKSPSTVKSQLKFDPYSNSRLSVGGFDANIYVYDSKTGRRLFCHDGHVHTENCDVEGVVTASHVWVPGCTNLIVSVATNSSVNCWQFNSEGSG</sequence>
<comment type="caution">
    <text evidence="1">The sequence shown here is derived from an EMBL/GenBank/DDBJ whole genome shotgun (WGS) entry which is preliminary data.</text>
</comment>
<keyword evidence="2" id="KW-1185">Reference proteome</keyword>
<protein>
    <recommendedName>
        <fullName evidence="3">Ribosome biogenesis protein NSA1</fullName>
    </recommendedName>
</protein>
<proteinExistence type="predicted"/>
<reference evidence="1 2" key="1">
    <citation type="submission" date="2024-07" db="EMBL/GenBank/DDBJ databases">
        <title>Chromosome-level genome assembly of the water stick insect Ranatra chinensis (Heteroptera: Nepidae).</title>
        <authorList>
            <person name="Liu X."/>
        </authorList>
    </citation>
    <scope>NUCLEOTIDE SEQUENCE [LARGE SCALE GENOMIC DNA]</scope>
    <source>
        <strain evidence="1">Cailab_2021Rc</strain>
        <tissue evidence="1">Muscle</tissue>
    </source>
</reference>
<dbReference type="PANTHER" id="PTHR46947:SF1">
    <property type="entry name" value="WD REPEAT-CONTAINING PROTEIN 73"/>
    <property type="match status" value="1"/>
</dbReference>
<dbReference type="InterPro" id="IPR036322">
    <property type="entry name" value="WD40_repeat_dom_sf"/>
</dbReference>
<evidence type="ECO:0000313" key="1">
    <source>
        <dbReference type="EMBL" id="KAL1123230.1"/>
    </source>
</evidence>
<name>A0ABD0Y766_9HEMI</name>
<evidence type="ECO:0008006" key="3">
    <source>
        <dbReference type="Google" id="ProtNLM"/>
    </source>
</evidence>
<dbReference type="InterPro" id="IPR015943">
    <property type="entry name" value="WD40/YVTN_repeat-like_dom_sf"/>
</dbReference>
<dbReference type="InterPro" id="IPR042795">
    <property type="entry name" value="Wdr73"/>
</dbReference>
<evidence type="ECO:0000313" key="2">
    <source>
        <dbReference type="Proteomes" id="UP001558652"/>
    </source>
</evidence>
<gene>
    <name evidence="1" type="ORF">AAG570_002317</name>
</gene>
<dbReference type="AlphaFoldDB" id="A0ABD0Y766"/>
<dbReference type="SUPFAM" id="SSF50978">
    <property type="entry name" value="WD40 repeat-like"/>
    <property type="match status" value="1"/>
</dbReference>
<dbReference type="EMBL" id="JBFDAA010000012">
    <property type="protein sequence ID" value="KAL1123230.1"/>
    <property type="molecule type" value="Genomic_DNA"/>
</dbReference>
<organism evidence="1 2">
    <name type="scientific">Ranatra chinensis</name>
    <dbReference type="NCBI Taxonomy" id="642074"/>
    <lineage>
        <taxon>Eukaryota</taxon>
        <taxon>Metazoa</taxon>
        <taxon>Ecdysozoa</taxon>
        <taxon>Arthropoda</taxon>
        <taxon>Hexapoda</taxon>
        <taxon>Insecta</taxon>
        <taxon>Pterygota</taxon>
        <taxon>Neoptera</taxon>
        <taxon>Paraneoptera</taxon>
        <taxon>Hemiptera</taxon>
        <taxon>Heteroptera</taxon>
        <taxon>Panheteroptera</taxon>
        <taxon>Nepomorpha</taxon>
        <taxon>Nepidae</taxon>
        <taxon>Ranatrinae</taxon>
        <taxon>Ranatra</taxon>
    </lineage>
</organism>
<accession>A0ABD0Y766</accession>
<dbReference type="Proteomes" id="UP001558652">
    <property type="component" value="Unassembled WGS sequence"/>
</dbReference>
<dbReference type="PANTHER" id="PTHR46947">
    <property type="entry name" value="WD REPEAT-CONTAINING PROTEIN 73"/>
    <property type="match status" value="1"/>
</dbReference>